<dbReference type="NCBIfam" id="TIGR01552">
    <property type="entry name" value="phd_fam"/>
    <property type="match status" value="1"/>
</dbReference>
<dbReference type="Gene3D" id="3.40.1620.10">
    <property type="entry name" value="YefM-like domain"/>
    <property type="match status" value="1"/>
</dbReference>
<accession>A0A154I7Z7</accession>
<dbReference type="AlphaFoldDB" id="A0A154I7Z7"/>
<proteinExistence type="inferred from homology"/>
<dbReference type="RefSeq" id="WP_062945429.1">
    <property type="nucleotide sequence ID" value="NZ_CP171844.1"/>
</dbReference>
<gene>
    <name evidence="3" type="ORF">A4A59_05395</name>
</gene>
<name>A0A154I7Z7_RHILE</name>
<dbReference type="EMBL" id="LVYU01000156">
    <property type="protein sequence ID" value="KZA96713.1"/>
    <property type="molecule type" value="Genomic_DNA"/>
</dbReference>
<evidence type="ECO:0000313" key="3">
    <source>
        <dbReference type="EMBL" id="KZA96713.1"/>
    </source>
</evidence>
<reference evidence="3" key="1">
    <citation type="submission" date="2016-03" db="EMBL/GenBank/DDBJ databases">
        <title>Microsymbionts genomes from the relict species Vavilovia formosa.</title>
        <authorList>
            <person name="Chirak E."/>
            <person name="Kimeklis A."/>
            <person name="Kopat V."/>
            <person name="Andronov E."/>
        </authorList>
    </citation>
    <scope>NUCLEOTIDE SEQUENCE [LARGE SCALE GENOMIC DNA]</scope>
    <source>
        <strain evidence="3">Vaf12</strain>
    </source>
</reference>
<comment type="similarity">
    <text evidence="1 2">Belongs to the phD/YefM antitoxin family.</text>
</comment>
<organism evidence="3">
    <name type="scientific">Rhizobium leguminosarum</name>
    <dbReference type="NCBI Taxonomy" id="384"/>
    <lineage>
        <taxon>Bacteria</taxon>
        <taxon>Pseudomonadati</taxon>
        <taxon>Pseudomonadota</taxon>
        <taxon>Alphaproteobacteria</taxon>
        <taxon>Hyphomicrobiales</taxon>
        <taxon>Rhizobiaceae</taxon>
        <taxon>Rhizobium/Agrobacterium group</taxon>
        <taxon>Rhizobium</taxon>
    </lineage>
</organism>
<evidence type="ECO:0000256" key="1">
    <source>
        <dbReference type="ARBA" id="ARBA00009981"/>
    </source>
</evidence>
<comment type="function">
    <text evidence="2">Antitoxin component of a type II toxin-antitoxin (TA) system.</text>
</comment>
<dbReference type="Pfam" id="PF02604">
    <property type="entry name" value="PhdYeFM_antitox"/>
    <property type="match status" value="1"/>
</dbReference>
<comment type="caution">
    <text evidence="3">The sequence shown here is derived from an EMBL/GenBank/DDBJ whole genome shotgun (WGS) entry which is preliminary data.</text>
</comment>
<dbReference type="SUPFAM" id="SSF143120">
    <property type="entry name" value="YefM-like"/>
    <property type="match status" value="1"/>
</dbReference>
<evidence type="ECO:0000256" key="2">
    <source>
        <dbReference type="RuleBase" id="RU362080"/>
    </source>
</evidence>
<dbReference type="InterPro" id="IPR006442">
    <property type="entry name" value="Antitoxin_Phd/YefM"/>
</dbReference>
<sequence length="84" mass="9631">MAQTTALEFQRKFGEFQHQAQREPVEITRHGRREFILMSAEHYDWLRAAAQRTHKTADALSVVIDAVERAEMDPALAPLDALLK</sequence>
<protein>
    <recommendedName>
        <fullName evidence="2">Antitoxin</fullName>
    </recommendedName>
</protein>
<dbReference type="InterPro" id="IPR036165">
    <property type="entry name" value="YefM-like_sf"/>
</dbReference>